<reference evidence="1" key="1">
    <citation type="journal article" date="2014" name="Int. J. Syst. Evol. Microbiol.">
        <title>Complete genome sequence of Corynebacterium casei LMG S-19264T (=DSM 44701T), isolated from a smear-ripened cheese.</title>
        <authorList>
            <consortium name="US DOE Joint Genome Institute (JGI-PGF)"/>
            <person name="Walter F."/>
            <person name="Albersmeier A."/>
            <person name="Kalinowski J."/>
            <person name="Ruckert C."/>
        </authorList>
    </citation>
    <scope>NUCLEOTIDE SEQUENCE</scope>
    <source>
        <strain evidence="1">JCM 4125</strain>
    </source>
</reference>
<dbReference type="Gene3D" id="3.40.50.300">
    <property type="entry name" value="P-loop containing nucleotide triphosphate hydrolases"/>
    <property type="match status" value="1"/>
</dbReference>
<dbReference type="Proteomes" id="UP000646776">
    <property type="component" value="Unassembled WGS sequence"/>
</dbReference>
<name>A0A918M180_9ACTN</name>
<sequence>MRREGRADFAEAMKRTLAQRAAYRCSNPGCGALTIGPGPDFSHVEVTGTAAHIYAAAANGPRGTGGLTEEQRSSPANGIWLCAGCARLVDANGGSAYPASLLQGWRDLHETRIRMEHGGVTRPIGWLASIDIREDVWIAEPTTVRFSRCNVFIGTNGSGKTHFLSLLSALASPSKIMERSSRPGSAVHAEITWYDPHLRRAEFRAEGHQLHVTADGSAVPFVSQPYRIVQTQNPSLLDLPNDVQQLGELFGLDPWAVTRLLLSLPDIVGGAVLGVRIVDGQVRAEYTSSCHAYGMDRPFRLTGVLAIEVLVALAETYARTQPTVLLLDTPFAAMAIPEDAEHAVRLLSSPARGFQTVVVSTASAMRYVPELRPEWTVTHMEYDYSVSRRTRLVQDRSEQGS</sequence>
<dbReference type="AlphaFoldDB" id="A0A918M180"/>
<keyword evidence="2" id="KW-1185">Reference proteome</keyword>
<dbReference type="EMBL" id="BMSA01000059">
    <property type="protein sequence ID" value="GGT98977.1"/>
    <property type="molecule type" value="Genomic_DNA"/>
</dbReference>
<dbReference type="RefSeq" id="WP_189718395.1">
    <property type="nucleotide sequence ID" value="NZ_BMSA01000059.1"/>
</dbReference>
<accession>A0A918M180</accession>
<comment type="caution">
    <text evidence="1">The sequence shown here is derived from an EMBL/GenBank/DDBJ whole genome shotgun (WGS) entry which is preliminary data.</text>
</comment>
<dbReference type="InterPro" id="IPR027417">
    <property type="entry name" value="P-loop_NTPase"/>
</dbReference>
<organism evidence="1 2">
    <name type="scientific">Streptomyces phaeofaciens</name>
    <dbReference type="NCBI Taxonomy" id="68254"/>
    <lineage>
        <taxon>Bacteria</taxon>
        <taxon>Bacillati</taxon>
        <taxon>Actinomycetota</taxon>
        <taxon>Actinomycetes</taxon>
        <taxon>Kitasatosporales</taxon>
        <taxon>Streptomycetaceae</taxon>
        <taxon>Streptomyces</taxon>
    </lineage>
</organism>
<evidence type="ECO:0000313" key="2">
    <source>
        <dbReference type="Proteomes" id="UP000646776"/>
    </source>
</evidence>
<gene>
    <name evidence="1" type="ORF">GCM10010226_90220</name>
</gene>
<evidence type="ECO:0000313" key="1">
    <source>
        <dbReference type="EMBL" id="GGT98977.1"/>
    </source>
</evidence>
<dbReference type="SUPFAM" id="SSF52540">
    <property type="entry name" value="P-loop containing nucleoside triphosphate hydrolases"/>
    <property type="match status" value="1"/>
</dbReference>
<protein>
    <submittedName>
        <fullName evidence="1">Uncharacterized protein</fullName>
    </submittedName>
</protein>
<proteinExistence type="predicted"/>
<reference evidence="1" key="2">
    <citation type="submission" date="2020-09" db="EMBL/GenBank/DDBJ databases">
        <authorList>
            <person name="Sun Q."/>
            <person name="Ohkuma M."/>
        </authorList>
    </citation>
    <scope>NUCLEOTIDE SEQUENCE</scope>
    <source>
        <strain evidence="1">JCM 4125</strain>
    </source>
</reference>